<evidence type="ECO:0000259" key="6">
    <source>
        <dbReference type="PROSITE" id="PS50262"/>
    </source>
</evidence>
<evidence type="ECO:0000256" key="2">
    <source>
        <dbReference type="ARBA" id="ARBA00022692"/>
    </source>
</evidence>
<protein>
    <recommendedName>
        <fullName evidence="6">G-protein coupled receptors family 1 profile domain-containing protein</fullName>
    </recommendedName>
</protein>
<gene>
    <name evidence="7" type="ORF">DPMN_134272</name>
</gene>
<keyword evidence="3 5" id="KW-1133">Transmembrane helix</keyword>
<dbReference type="PRINTS" id="PR00237">
    <property type="entry name" value="GPCRRHODOPSN"/>
</dbReference>
<dbReference type="SUPFAM" id="SSF81321">
    <property type="entry name" value="Family A G protein-coupled receptor-like"/>
    <property type="match status" value="1"/>
</dbReference>
<evidence type="ECO:0000313" key="8">
    <source>
        <dbReference type="Proteomes" id="UP000828390"/>
    </source>
</evidence>
<comment type="caution">
    <text evidence="7">The sequence shown here is derived from an EMBL/GenBank/DDBJ whole genome shotgun (WGS) entry which is preliminary data.</text>
</comment>
<sequence length="419" mass="48298">MYGNEYYDLETGGDDYYDVYYLTLFDFEVITLGRVRPIIILVVALANIFVVSYFLADKRRGKPTNLLFVSIAFSDTMTGIALLPNSFNVYIPNNDKLSAVACNTFMVWKFYIAIAFHTASIWQTVFLGIQRYLCVCHPLIFGRICTFWKTMVAIIVIYILSFLMHIYQLINVITHNYTNSHECEWRADYPCKNACLYMWICVIFQHFLPVFLLIGLTIQTLISLHKAHRQASLNMSDKVNKIRRSKERIITITAVLIVICFLVPDVPYGIYKLYVLIGIYRPTSVKLDVETHHIMSSAYEIALLVSFHVLFWIYCTMISDFRRALIHVFTFMCFKRDCVKRHQSLNSYQRTFLTNGFGSSRTLTDSGIGENTDHIPLMGINSTTSEKIHAVDQKILRPMSTKESDQPVCSTAYSKQTSV</sequence>
<proteinExistence type="predicted"/>
<reference evidence="7" key="1">
    <citation type="journal article" date="2019" name="bioRxiv">
        <title>The Genome of the Zebra Mussel, Dreissena polymorpha: A Resource for Invasive Species Research.</title>
        <authorList>
            <person name="McCartney M.A."/>
            <person name="Auch B."/>
            <person name="Kono T."/>
            <person name="Mallez S."/>
            <person name="Zhang Y."/>
            <person name="Obille A."/>
            <person name="Becker A."/>
            <person name="Abrahante J.E."/>
            <person name="Garbe J."/>
            <person name="Badalamenti J.P."/>
            <person name="Herman A."/>
            <person name="Mangelson H."/>
            <person name="Liachko I."/>
            <person name="Sullivan S."/>
            <person name="Sone E.D."/>
            <person name="Koren S."/>
            <person name="Silverstein K.A.T."/>
            <person name="Beckman K.B."/>
            <person name="Gohl D.M."/>
        </authorList>
    </citation>
    <scope>NUCLEOTIDE SEQUENCE</scope>
    <source>
        <strain evidence="7">Duluth1</strain>
        <tissue evidence="7">Whole animal</tissue>
    </source>
</reference>
<dbReference type="EMBL" id="JAIWYP010000006">
    <property type="protein sequence ID" value="KAH3805962.1"/>
    <property type="molecule type" value="Genomic_DNA"/>
</dbReference>
<feature type="transmembrane region" description="Helical" evidence="5">
    <location>
        <begin position="294"/>
        <end position="315"/>
    </location>
</feature>
<evidence type="ECO:0000256" key="5">
    <source>
        <dbReference type="SAM" id="Phobius"/>
    </source>
</evidence>
<keyword evidence="4 5" id="KW-0472">Membrane</keyword>
<feature type="transmembrane region" description="Helical" evidence="5">
    <location>
        <begin position="150"/>
        <end position="170"/>
    </location>
</feature>
<feature type="transmembrane region" description="Helical" evidence="5">
    <location>
        <begin position="196"/>
        <end position="222"/>
    </location>
</feature>
<keyword evidence="2 5" id="KW-0812">Transmembrane</keyword>
<dbReference type="InterPro" id="IPR000276">
    <property type="entry name" value="GPCR_Rhodpsn"/>
</dbReference>
<dbReference type="Pfam" id="PF00001">
    <property type="entry name" value="7tm_1"/>
    <property type="match status" value="1"/>
</dbReference>
<feature type="transmembrane region" description="Helical" evidence="5">
    <location>
        <begin position="249"/>
        <end position="274"/>
    </location>
</feature>
<dbReference type="Gene3D" id="1.20.1070.10">
    <property type="entry name" value="Rhodopsin 7-helix transmembrane proteins"/>
    <property type="match status" value="1"/>
</dbReference>
<comment type="subcellular location">
    <subcellularLocation>
        <location evidence="1">Membrane</location>
    </subcellularLocation>
</comment>
<reference evidence="7" key="2">
    <citation type="submission" date="2020-11" db="EMBL/GenBank/DDBJ databases">
        <authorList>
            <person name="McCartney M.A."/>
            <person name="Auch B."/>
            <person name="Kono T."/>
            <person name="Mallez S."/>
            <person name="Becker A."/>
            <person name="Gohl D.M."/>
            <person name="Silverstein K.A.T."/>
            <person name="Koren S."/>
            <person name="Bechman K.B."/>
            <person name="Herman A."/>
            <person name="Abrahante J.E."/>
            <person name="Garbe J."/>
        </authorList>
    </citation>
    <scope>NUCLEOTIDE SEQUENCE</scope>
    <source>
        <strain evidence="7">Duluth1</strain>
        <tissue evidence="7">Whole animal</tissue>
    </source>
</reference>
<feature type="transmembrane region" description="Helical" evidence="5">
    <location>
        <begin position="67"/>
        <end position="87"/>
    </location>
</feature>
<dbReference type="Proteomes" id="UP000828390">
    <property type="component" value="Unassembled WGS sequence"/>
</dbReference>
<feature type="domain" description="G-protein coupled receptors family 1 profile" evidence="6">
    <location>
        <begin position="46"/>
        <end position="314"/>
    </location>
</feature>
<dbReference type="PANTHER" id="PTHR47023:SF1">
    <property type="entry name" value="SEX PEPTIDE RECEPTOR"/>
    <property type="match status" value="1"/>
</dbReference>
<dbReference type="InterPro" id="IPR053071">
    <property type="entry name" value="GPCR1-related_rcpt"/>
</dbReference>
<evidence type="ECO:0000256" key="4">
    <source>
        <dbReference type="ARBA" id="ARBA00023136"/>
    </source>
</evidence>
<dbReference type="GO" id="GO:0004930">
    <property type="term" value="F:G protein-coupled receptor activity"/>
    <property type="evidence" value="ECO:0007669"/>
    <property type="project" value="InterPro"/>
</dbReference>
<organism evidence="7 8">
    <name type="scientific">Dreissena polymorpha</name>
    <name type="common">Zebra mussel</name>
    <name type="synonym">Mytilus polymorpha</name>
    <dbReference type="NCBI Taxonomy" id="45954"/>
    <lineage>
        <taxon>Eukaryota</taxon>
        <taxon>Metazoa</taxon>
        <taxon>Spiralia</taxon>
        <taxon>Lophotrochozoa</taxon>
        <taxon>Mollusca</taxon>
        <taxon>Bivalvia</taxon>
        <taxon>Autobranchia</taxon>
        <taxon>Heteroconchia</taxon>
        <taxon>Euheterodonta</taxon>
        <taxon>Imparidentia</taxon>
        <taxon>Neoheterodontei</taxon>
        <taxon>Myida</taxon>
        <taxon>Dreissenoidea</taxon>
        <taxon>Dreissenidae</taxon>
        <taxon>Dreissena</taxon>
    </lineage>
</organism>
<dbReference type="PANTHER" id="PTHR47023">
    <property type="entry name" value="SEX PEPTIDE RECEPTOR"/>
    <property type="match status" value="1"/>
</dbReference>
<dbReference type="PROSITE" id="PS50262">
    <property type="entry name" value="G_PROTEIN_RECEP_F1_2"/>
    <property type="match status" value="1"/>
</dbReference>
<accession>A0A9D4FWX2</accession>
<evidence type="ECO:0000256" key="3">
    <source>
        <dbReference type="ARBA" id="ARBA00022989"/>
    </source>
</evidence>
<feature type="transmembrane region" description="Helical" evidence="5">
    <location>
        <begin position="107"/>
        <end position="129"/>
    </location>
</feature>
<dbReference type="CDD" id="cd14978">
    <property type="entry name" value="7tmA_FMRFamide_R-like"/>
    <property type="match status" value="1"/>
</dbReference>
<dbReference type="AlphaFoldDB" id="A0A9D4FWX2"/>
<name>A0A9D4FWX2_DREPO</name>
<feature type="transmembrane region" description="Helical" evidence="5">
    <location>
        <begin position="35"/>
        <end position="55"/>
    </location>
</feature>
<keyword evidence="8" id="KW-1185">Reference proteome</keyword>
<evidence type="ECO:0000313" key="7">
    <source>
        <dbReference type="EMBL" id="KAH3805962.1"/>
    </source>
</evidence>
<dbReference type="InterPro" id="IPR017452">
    <property type="entry name" value="GPCR_Rhodpsn_7TM"/>
</dbReference>
<dbReference type="GO" id="GO:0016020">
    <property type="term" value="C:membrane"/>
    <property type="evidence" value="ECO:0007669"/>
    <property type="project" value="UniProtKB-SubCell"/>
</dbReference>
<evidence type="ECO:0000256" key="1">
    <source>
        <dbReference type="ARBA" id="ARBA00004370"/>
    </source>
</evidence>